<dbReference type="RefSeq" id="WP_390293086.1">
    <property type="nucleotide sequence ID" value="NZ_JBHSFU010000003.1"/>
</dbReference>
<comment type="caution">
    <text evidence="9">The sequence shown here is derived from an EMBL/GenBank/DDBJ whole genome shotgun (WGS) entry which is preliminary data.</text>
</comment>
<proteinExistence type="predicted"/>
<dbReference type="EMBL" id="JBHSFU010000003">
    <property type="protein sequence ID" value="MFC4557148.1"/>
    <property type="molecule type" value="Genomic_DNA"/>
</dbReference>
<evidence type="ECO:0000256" key="1">
    <source>
        <dbReference type="ARBA" id="ARBA00004651"/>
    </source>
</evidence>
<gene>
    <name evidence="9" type="ORF">ACFO3D_02840</name>
</gene>
<keyword evidence="10" id="KW-1185">Reference proteome</keyword>
<accession>A0ABV9DFN9</accession>
<evidence type="ECO:0000313" key="9">
    <source>
        <dbReference type="EMBL" id="MFC4557148.1"/>
    </source>
</evidence>
<evidence type="ECO:0000256" key="2">
    <source>
        <dbReference type="ARBA" id="ARBA00022448"/>
    </source>
</evidence>
<keyword evidence="6 7" id="KW-0472">Membrane</keyword>
<dbReference type="PANTHER" id="PTHR30465">
    <property type="entry name" value="INNER MEMBRANE ABC TRANSPORTER"/>
    <property type="match status" value="1"/>
</dbReference>
<dbReference type="Pfam" id="PF00528">
    <property type="entry name" value="BPD_transp_1"/>
    <property type="match status" value="1"/>
</dbReference>
<keyword evidence="5 7" id="KW-1133">Transmembrane helix</keyword>
<feature type="transmembrane region" description="Helical" evidence="7">
    <location>
        <begin position="222"/>
        <end position="247"/>
    </location>
</feature>
<organism evidence="9 10">
    <name type="scientific">Virgibacillus kekensis</name>
    <dbReference type="NCBI Taxonomy" id="202261"/>
    <lineage>
        <taxon>Bacteria</taxon>
        <taxon>Bacillati</taxon>
        <taxon>Bacillota</taxon>
        <taxon>Bacilli</taxon>
        <taxon>Bacillales</taxon>
        <taxon>Bacillaceae</taxon>
        <taxon>Virgibacillus</taxon>
    </lineage>
</organism>
<dbReference type="InterPro" id="IPR000515">
    <property type="entry name" value="MetI-like"/>
</dbReference>
<feature type="transmembrane region" description="Helical" evidence="7">
    <location>
        <begin position="7"/>
        <end position="24"/>
    </location>
</feature>
<keyword evidence="2" id="KW-0813">Transport</keyword>
<evidence type="ECO:0000256" key="7">
    <source>
        <dbReference type="SAM" id="Phobius"/>
    </source>
</evidence>
<protein>
    <submittedName>
        <fullName evidence="9">ABC transporter permease subunit</fullName>
    </submittedName>
</protein>
<keyword evidence="3" id="KW-1003">Cell membrane</keyword>
<evidence type="ECO:0000256" key="3">
    <source>
        <dbReference type="ARBA" id="ARBA00022475"/>
    </source>
</evidence>
<comment type="subcellular location">
    <subcellularLocation>
        <location evidence="1">Cell membrane</location>
        <topology evidence="1">Multi-pass membrane protein</topology>
    </subcellularLocation>
</comment>
<name>A0ABV9DFN9_9BACI</name>
<evidence type="ECO:0000256" key="5">
    <source>
        <dbReference type="ARBA" id="ARBA00022989"/>
    </source>
</evidence>
<keyword evidence="4 7" id="KW-0812">Transmembrane</keyword>
<feature type="transmembrane region" description="Helical" evidence="7">
    <location>
        <begin position="96"/>
        <end position="122"/>
    </location>
</feature>
<evidence type="ECO:0000256" key="6">
    <source>
        <dbReference type="ARBA" id="ARBA00023136"/>
    </source>
</evidence>
<dbReference type="Proteomes" id="UP001595989">
    <property type="component" value="Unassembled WGS sequence"/>
</dbReference>
<evidence type="ECO:0000256" key="4">
    <source>
        <dbReference type="ARBA" id="ARBA00022692"/>
    </source>
</evidence>
<evidence type="ECO:0000313" key="10">
    <source>
        <dbReference type="Proteomes" id="UP001595989"/>
    </source>
</evidence>
<evidence type="ECO:0000259" key="8">
    <source>
        <dbReference type="Pfam" id="PF00528"/>
    </source>
</evidence>
<feature type="transmembrane region" description="Helical" evidence="7">
    <location>
        <begin position="134"/>
        <end position="158"/>
    </location>
</feature>
<feature type="transmembrane region" description="Helical" evidence="7">
    <location>
        <begin position="267"/>
        <end position="293"/>
    </location>
</feature>
<feature type="domain" description="ABC transmembrane type-1" evidence="8">
    <location>
        <begin position="109"/>
        <end position="294"/>
    </location>
</feature>
<feature type="transmembrane region" description="Helical" evidence="7">
    <location>
        <begin position="178"/>
        <end position="201"/>
    </location>
</feature>
<dbReference type="PANTHER" id="PTHR30465:SF44">
    <property type="entry name" value="ABC-TYPE DIPEPTIDE_OLIGOPEPTIDE TRANSPORT SYSTEM, PERMEASE COMPONENT"/>
    <property type="match status" value="1"/>
</dbReference>
<reference evidence="10" key="1">
    <citation type="journal article" date="2019" name="Int. J. Syst. Evol. Microbiol.">
        <title>The Global Catalogue of Microorganisms (GCM) 10K type strain sequencing project: providing services to taxonomists for standard genome sequencing and annotation.</title>
        <authorList>
            <consortium name="The Broad Institute Genomics Platform"/>
            <consortium name="The Broad Institute Genome Sequencing Center for Infectious Disease"/>
            <person name="Wu L."/>
            <person name="Ma J."/>
        </authorList>
    </citation>
    <scope>NUCLEOTIDE SEQUENCE [LARGE SCALE GENOMIC DNA]</scope>
    <source>
        <strain evidence="10">CGMCC 4.7426</strain>
    </source>
</reference>
<sequence>MKSIYHFLITTIGILMLGSLPYLFSDEIYQLQSTLKLLQTGALKDASFLSHDIGFHPVNYLVHMFGTIKDLLNLNGINYYFEGMFLPLFPEFFYKYLYSMAIFSGALFVGILLAVLITFIIMLIPTKYKKPVNFLLLLLESLPDLFVILLLQTTISWLYGKTDILLFETLSSYQEPAYLLPILCLATLPAIFLIKHLVQLFEDELSKEYVEFAKGKGLQKSFILLVHISRNTFLILFYQFRTIYWFALSNLLMLEIIFNMKGFMQFMWAYAPTTPIILTIGLLMVFLPFYLFFTFGKVALIKGGLVKHGMENL</sequence>